<name>A0A934M7R8_9CORY</name>
<evidence type="ECO:0000256" key="2">
    <source>
        <dbReference type="HAMAP-Rule" id="MF_00274"/>
    </source>
</evidence>
<gene>
    <name evidence="3" type="ORF">JDV75_08890</name>
</gene>
<dbReference type="RefSeq" id="WP_198738894.1">
    <property type="nucleotide sequence ID" value="NZ_JAEIOS010000013.1"/>
</dbReference>
<evidence type="ECO:0000313" key="4">
    <source>
        <dbReference type="Proteomes" id="UP000645966"/>
    </source>
</evidence>
<dbReference type="Pfam" id="PF02575">
    <property type="entry name" value="YbaB_DNA_bd"/>
    <property type="match status" value="1"/>
</dbReference>
<sequence>MTQPDMNQILQQAQEMQAKLEAAQQEILASSVVGEAGNGLVKATMTGNGQVTAVTIDPKVVDPEDIETLQDLIVGAYDDAHRKVAQIAEEKMGPLSQGLGGGDFGGLMG</sequence>
<comment type="function">
    <text evidence="2">Binds to DNA and alters its conformation. May be involved in regulation of gene expression, nucleoid organization and DNA protection.</text>
</comment>
<dbReference type="InterPro" id="IPR036894">
    <property type="entry name" value="YbaB-like_sf"/>
</dbReference>
<dbReference type="PANTHER" id="PTHR33449">
    <property type="entry name" value="NUCLEOID-ASSOCIATED PROTEIN YBAB"/>
    <property type="match status" value="1"/>
</dbReference>
<dbReference type="GO" id="GO:0043590">
    <property type="term" value="C:bacterial nucleoid"/>
    <property type="evidence" value="ECO:0007669"/>
    <property type="project" value="UniProtKB-UniRule"/>
</dbReference>
<dbReference type="NCBIfam" id="TIGR00103">
    <property type="entry name" value="DNA_YbaB_EbfC"/>
    <property type="match status" value="1"/>
</dbReference>
<comment type="subunit">
    <text evidence="2">Homodimer.</text>
</comment>
<organism evidence="3 4">
    <name type="scientific">Corynebacterium meridianum</name>
    <dbReference type="NCBI Taxonomy" id="2765363"/>
    <lineage>
        <taxon>Bacteria</taxon>
        <taxon>Bacillati</taxon>
        <taxon>Actinomycetota</taxon>
        <taxon>Actinomycetes</taxon>
        <taxon>Mycobacteriales</taxon>
        <taxon>Corynebacteriaceae</taxon>
        <taxon>Corynebacterium</taxon>
    </lineage>
</organism>
<dbReference type="GO" id="GO:0003677">
    <property type="term" value="F:DNA binding"/>
    <property type="evidence" value="ECO:0007669"/>
    <property type="project" value="UniProtKB-UniRule"/>
</dbReference>
<comment type="subcellular location">
    <subcellularLocation>
        <location evidence="2">Cytoplasm</location>
        <location evidence="2">Nucleoid</location>
    </subcellularLocation>
</comment>
<evidence type="ECO:0000256" key="1">
    <source>
        <dbReference type="ARBA" id="ARBA00023125"/>
    </source>
</evidence>
<dbReference type="Proteomes" id="UP000645966">
    <property type="component" value="Unassembled WGS sequence"/>
</dbReference>
<accession>A0A934M7R8</accession>
<comment type="caution">
    <text evidence="3">The sequence shown here is derived from an EMBL/GenBank/DDBJ whole genome shotgun (WGS) entry which is preliminary data.</text>
</comment>
<dbReference type="InterPro" id="IPR004401">
    <property type="entry name" value="YbaB/EbfC"/>
</dbReference>
<dbReference type="AlphaFoldDB" id="A0A934M7R8"/>
<protein>
    <recommendedName>
        <fullName evidence="2">Nucleoid-associated protein JDV75_08890</fullName>
    </recommendedName>
</protein>
<evidence type="ECO:0000313" key="3">
    <source>
        <dbReference type="EMBL" id="MBI8989869.1"/>
    </source>
</evidence>
<dbReference type="PANTHER" id="PTHR33449:SF1">
    <property type="entry name" value="NUCLEOID-ASSOCIATED PROTEIN YBAB"/>
    <property type="match status" value="1"/>
</dbReference>
<dbReference type="SUPFAM" id="SSF82607">
    <property type="entry name" value="YbaB-like"/>
    <property type="match status" value="1"/>
</dbReference>
<keyword evidence="2" id="KW-0963">Cytoplasm</keyword>
<keyword evidence="4" id="KW-1185">Reference proteome</keyword>
<proteinExistence type="inferred from homology"/>
<dbReference type="EMBL" id="JAEIOS010000013">
    <property type="protein sequence ID" value="MBI8989869.1"/>
    <property type="molecule type" value="Genomic_DNA"/>
</dbReference>
<reference evidence="3" key="1">
    <citation type="submission" date="2020-12" db="EMBL/GenBank/DDBJ databases">
        <title>Genome public.</title>
        <authorList>
            <person name="Sun Q."/>
        </authorList>
    </citation>
    <scope>NUCLEOTIDE SEQUENCE</scope>
    <source>
        <strain evidence="3">CCM 8863</strain>
    </source>
</reference>
<dbReference type="PIRSF" id="PIRSF004555">
    <property type="entry name" value="UCP004555"/>
    <property type="match status" value="1"/>
</dbReference>
<dbReference type="GO" id="GO:0005829">
    <property type="term" value="C:cytosol"/>
    <property type="evidence" value="ECO:0007669"/>
    <property type="project" value="TreeGrafter"/>
</dbReference>
<comment type="similarity">
    <text evidence="2">Belongs to the YbaB/EbfC family.</text>
</comment>
<keyword evidence="1 2" id="KW-0238">DNA-binding</keyword>
<dbReference type="Gene3D" id="3.30.1310.10">
    <property type="entry name" value="Nucleoid-associated protein YbaB-like domain"/>
    <property type="match status" value="1"/>
</dbReference>
<dbReference type="HAMAP" id="MF_00274">
    <property type="entry name" value="DNA_YbaB_EbfC"/>
    <property type="match status" value="1"/>
</dbReference>